<keyword evidence="4 6" id="KW-1133">Transmembrane helix</keyword>
<evidence type="ECO:0000256" key="5">
    <source>
        <dbReference type="ARBA" id="ARBA00023136"/>
    </source>
</evidence>
<comment type="similarity">
    <text evidence="2">Belongs to the GtrA family.</text>
</comment>
<protein>
    <submittedName>
        <fullName evidence="8">GtrA family protein</fullName>
    </submittedName>
</protein>
<evidence type="ECO:0000313" key="9">
    <source>
        <dbReference type="Proteomes" id="UP000502415"/>
    </source>
</evidence>
<feature type="transmembrane region" description="Helical" evidence="6">
    <location>
        <begin position="12"/>
        <end position="38"/>
    </location>
</feature>
<dbReference type="GO" id="GO:0000271">
    <property type="term" value="P:polysaccharide biosynthetic process"/>
    <property type="evidence" value="ECO:0007669"/>
    <property type="project" value="InterPro"/>
</dbReference>
<evidence type="ECO:0000256" key="3">
    <source>
        <dbReference type="ARBA" id="ARBA00022692"/>
    </source>
</evidence>
<dbReference type="AlphaFoldDB" id="A0A7Z2ZT68"/>
<evidence type="ECO:0000259" key="7">
    <source>
        <dbReference type="Pfam" id="PF04138"/>
    </source>
</evidence>
<proteinExistence type="inferred from homology"/>
<feature type="transmembrane region" description="Helical" evidence="6">
    <location>
        <begin position="44"/>
        <end position="63"/>
    </location>
</feature>
<feature type="domain" description="GtrA/DPMS transmembrane" evidence="7">
    <location>
        <begin position="13"/>
        <end position="129"/>
    </location>
</feature>
<dbReference type="Pfam" id="PF04138">
    <property type="entry name" value="GtrA_DPMS_TM"/>
    <property type="match status" value="1"/>
</dbReference>
<dbReference type="Proteomes" id="UP000502415">
    <property type="component" value="Chromosome"/>
</dbReference>
<accession>A0A7Z2ZT68</accession>
<organism evidence="8 9">
    <name type="scientific">Massilia forsythiae</name>
    <dbReference type="NCBI Taxonomy" id="2728020"/>
    <lineage>
        <taxon>Bacteria</taxon>
        <taxon>Pseudomonadati</taxon>
        <taxon>Pseudomonadota</taxon>
        <taxon>Betaproteobacteria</taxon>
        <taxon>Burkholderiales</taxon>
        <taxon>Oxalobacteraceae</taxon>
        <taxon>Telluria group</taxon>
        <taxon>Massilia</taxon>
    </lineage>
</organism>
<evidence type="ECO:0000256" key="6">
    <source>
        <dbReference type="SAM" id="Phobius"/>
    </source>
</evidence>
<feature type="transmembrane region" description="Helical" evidence="6">
    <location>
        <begin position="75"/>
        <end position="98"/>
    </location>
</feature>
<dbReference type="RefSeq" id="WP_170203088.1">
    <property type="nucleotide sequence ID" value="NZ_CP051685.1"/>
</dbReference>
<keyword evidence="5 6" id="KW-0472">Membrane</keyword>
<feature type="transmembrane region" description="Helical" evidence="6">
    <location>
        <begin position="110"/>
        <end position="129"/>
    </location>
</feature>
<sequence length="135" mass="14330">MADRAALARFLLYVTVGAAGTALHYALLVALVSLHWLAPAPASVLGALAGATLNFVLNARFTFRRHGHDHLAWRSAVRFFATAALAALANGVLMALLLRHGAIDYRIAQVLVTALLLGLTFAVNAAWTFGPRTPS</sequence>
<dbReference type="EMBL" id="CP051685">
    <property type="protein sequence ID" value="QJE01059.1"/>
    <property type="molecule type" value="Genomic_DNA"/>
</dbReference>
<dbReference type="GO" id="GO:0005886">
    <property type="term" value="C:plasma membrane"/>
    <property type="evidence" value="ECO:0007669"/>
    <property type="project" value="TreeGrafter"/>
</dbReference>
<dbReference type="PANTHER" id="PTHR38459:SF1">
    <property type="entry name" value="PROPHAGE BACTOPRENOL-LINKED GLUCOSE TRANSLOCASE HOMOLOG"/>
    <property type="match status" value="1"/>
</dbReference>
<evidence type="ECO:0000256" key="1">
    <source>
        <dbReference type="ARBA" id="ARBA00004141"/>
    </source>
</evidence>
<comment type="subcellular location">
    <subcellularLocation>
        <location evidence="1">Membrane</location>
        <topology evidence="1">Multi-pass membrane protein</topology>
    </subcellularLocation>
</comment>
<dbReference type="InterPro" id="IPR007267">
    <property type="entry name" value="GtrA_DPMS_TM"/>
</dbReference>
<reference evidence="8 9" key="1">
    <citation type="submission" date="2020-04" db="EMBL/GenBank/DDBJ databases">
        <title>Genome sequencing of novel species.</title>
        <authorList>
            <person name="Heo J."/>
            <person name="Kim S.-J."/>
            <person name="Kim J.-S."/>
            <person name="Hong S.-B."/>
            <person name="Kwon S.-W."/>
        </authorList>
    </citation>
    <scope>NUCLEOTIDE SEQUENCE [LARGE SCALE GENOMIC DNA]</scope>
    <source>
        <strain evidence="8 9">GN2-R2</strain>
    </source>
</reference>
<evidence type="ECO:0000256" key="2">
    <source>
        <dbReference type="ARBA" id="ARBA00009399"/>
    </source>
</evidence>
<name>A0A7Z2ZT68_9BURK</name>
<keyword evidence="9" id="KW-1185">Reference proteome</keyword>
<gene>
    <name evidence="8" type="ORF">HH212_14300</name>
</gene>
<dbReference type="PANTHER" id="PTHR38459">
    <property type="entry name" value="PROPHAGE BACTOPRENOL-LINKED GLUCOSE TRANSLOCASE HOMOLOG"/>
    <property type="match status" value="1"/>
</dbReference>
<dbReference type="InterPro" id="IPR051401">
    <property type="entry name" value="GtrA_CellWall_Glycosyl"/>
</dbReference>
<keyword evidence="3 6" id="KW-0812">Transmembrane</keyword>
<evidence type="ECO:0000313" key="8">
    <source>
        <dbReference type="EMBL" id="QJE01059.1"/>
    </source>
</evidence>
<evidence type="ECO:0000256" key="4">
    <source>
        <dbReference type="ARBA" id="ARBA00022989"/>
    </source>
</evidence>
<dbReference type="KEGG" id="mfy:HH212_14300"/>